<organism evidence="1 2">
    <name type="scientific">Solanum commersonii</name>
    <name type="common">Commerson's wild potato</name>
    <name type="synonym">Commerson's nightshade</name>
    <dbReference type="NCBI Taxonomy" id="4109"/>
    <lineage>
        <taxon>Eukaryota</taxon>
        <taxon>Viridiplantae</taxon>
        <taxon>Streptophyta</taxon>
        <taxon>Embryophyta</taxon>
        <taxon>Tracheophyta</taxon>
        <taxon>Spermatophyta</taxon>
        <taxon>Magnoliopsida</taxon>
        <taxon>eudicotyledons</taxon>
        <taxon>Gunneridae</taxon>
        <taxon>Pentapetalae</taxon>
        <taxon>asterids</taxon>
        <taxon>lamiids</taxon>
        <taxon>Solanales</taxon>
        <taxon>Solanaceae</taxon>
        <taxon>Solanoideae</taxon>
        <taxon>Solaneae</taxon>
        <taxon>Solanum</taxon>
    </lineage>
</organism>
<name>A0A9J5W8L5_SOLCO</name>
<sequence length="137" mass="15125">MALKGKRMVVVKTTKMALKVNGCVKKEALELLFPLDLSFRSSYSSSYVGVFTNGVGVLPLNQLCRKEMAMYLHRDGGGGSTIPIIGASSLIDLRVVLRMSTLILTLIIHHTEGQVKIGCIDDRRFCVFLEMSFNSKV</sequence>
<protein>
    <submittedName>
        <fullName evidence="1">Uncharacterized protein</fullName>
    </submittedName>
</protein>
<proteinExistence type="predicted"/>
<keyword evidence="2" id="KW-1185">Reference proteome</keyword>
<accession>A0A9J5W8L5</accession>
<dbReference type="Proteomes" id="UP000824120">
    <property type="component" value="Chromosome 12"/>
</dbReference>
<evidence type="ECO:0000313" key="1">
    <source>
        <dbReference type="EMBL" id="KAG5571580.1"/>
    </source>
</evidence>
<evidence type="ECO:0000313" key="2">
    <source>
        <dbReference type="Proteomes" id="UP000824120"/>
    </source>
</evidence>
<gene>
    <name evidence="1" type="ORF">H5410_061346</name>
</gene>
<dbReference type="EMBL" id="JACXVP010000012">
    <property type="protein sequence ID" value="KAG5571580.1"/>
    <property type="molecule type" value="Genomic_DNA"/>
</dbReference>
<comment type="caution">
    <text evidence="1">The sequence shown here is derived from an EMBL/GenBank/DDBJ whole genome shotgun (WGS) entry which is preliminary data.</text>
</comment>
<reference evidence="1 2" key="1">
    <citation type="submission" date="2020-09" db="EMBL/GenBank/DDBJ databases">
        <title>De no assembly of potato wild relative species, Solanum commersonii.</title>
        <authorList>
            <person name="Cho K."/>
        </authorList>
    </citation>
    <scope>NUCLEOTIDE SEQUENCE [LARGE SCALE GENOMIC DNA]</scope>
    <source>
        <strain evidence="1">LZ3.2</strain>
        <tissue evidence="1">Leaf</tissue>
    </source>
</reference>
<dbReference type="AlphaFoldDB" id="A0A9J5W8L5"/>